<dbReference type="PANTHER" id="PTHR15549:SF30">
    <property type="entry name" value="MID2 DOMAIN-CONTAINING PROTEIN"/>
    <property type="match status" value="1"/>
</dbReference>
<evidence type="ECO:0000256" key="1">
    <source>
        <dbReference type="ARBA" id="ARBA00004167"/>
    </source>
</evidence>
<feature type="compositionally biased region" description="Pro residues" evidence="5">
    <location>
        <begin position="514"/>
        <end position="524"/>
    </location>
</feature>
<dbReference type="PANTHER" id="PTHR15549">
    <property type="entry name" value="PAIRED IMMUNOGLOBULIN-LIKE TYPE 2 RECEPTOR"/>
    <property type="match status" value="1"/>
</dbReference>
<sequence length="534" mass="58297">MAPRLALAALLLNLAATQALTIATTPTATSAFWTYTSRIAEIVSESPYTLYDGEVSTYMDTTYRSVKSTVTPTATPTSTSTYMQAYDDLQIVYAYYPTGAIAESDLEPAYDYSATTTSTSTTDTYLYFSMPVTMTAPASCPTPFTVTTSASVSVPTEVTDQVTPTSTEPGTTSTGLYGDVYVYQTWYLSESAAPFTTTSDYYYEYYIASCSTPPASYTGSPRSGGSNDDDSSNSSRSRFCYYSSYYCGTPLRTWIIVIASVIPGLFLLGFLESWFWFRRLMMGKSAMRFGTVCWVLISLWVLCFMRMQDRRSKEDQKLLAEKWKNMGSGAAFKAWWKWGFRHAYPVEHLGQFSRQTVGIVPAGQPLHPAMAQAPYSAPGAPGAPPPGALQPVPGQPGQVFYYGPRPPGWAQTPNGGFIPPHGYAYAPQQAGYYGNMPKDGSVVSSSPVSALGQQHPAYSMPPQAPQPVYTQRNVPQIPTPSPPPQASQPTPPQQPQAPVSPVSEAPNTQTQRPPQHPANPPQPRNDPNDRSLYE</sequence>
<dbReference type="OrthoDB" id="3795566at2759"/>
<comment type="subcellular location">
    <subcellularLocation>
        <location evidence="1">Membrane</location>
        <topology evidence="1">Single-pass membrane protein</topology>
    </subcellularLocation>
</comment>
<dbReference type="GO" id="GO:0016020">
    <property type="term" value="C:membrane"/>
    <property type="evidence" value="ECO:0007669"/>
    <property type="project" value="UniProtKB-SubCell"/>
</dbReference>
<dbReference type="Proteomes" id="UP001140560">
    <property type="component" value="Unassembled WGS sequence"/>
</dbReference>
<keyword evidence="4 6" id="KW-0472">Membrane</keyword>
<dbReference type="GO" id="GO:0071944">
    <property type="term" value="C:cell periphery"/>
    <property type="evidence" value="ECO:0007669"/>
    <property type="project" value="UniProtKB-ARBA"/>
</dbReference>
<evidence type="ECO:0000256" key="4">
    <source>
        <dbReference type="ARBA" id="ARBA00023136"/>
    </source>
</evidence>
<keyword evidence="2 6" id="KW-0812">Transmembrane</keyword>
<name>A0A9W8YAR3_9PLEO</name>
<evidence type="ECO:0000256" key="2">
    <source>
        <dbReference type="ARBA" id="ARBA00022692"/>
    </source>
</evidence>
<feature type="compositionally biased region" description="Pro residues" evidence="5">
    <location>
        <begin position="477"/>
        <end position="495"/>
    </location>
</feature>
<protein>
    <submittedName>
        <fullName evidence="8">Uncharacterized protein</fullName>
    </submittedName>
</protein>
<feature type="region of interest" description="Disordered" evidence="5">
    <location>
        <begin position="437"/>
        <end position="534"/>
    </location>
</feature>
<feature type="compositionally biased region" description="Polar residues" evidence="5">
    <location>
        <begin position="442"/>
        <end position="452"/>
    </location>
</feature>
<dbReference type="EMBL" id="JAPEUY010000005">
    <property type="protein sequence ID" value="KAJ4372918.1"/>
    <property type="molecule type" value="Genomic_DNA"/>
</dbReference>
<dbReference type="AlphaFoldDB" id="A0A9W8YAR3"/>
<evidence type="ECO:0000256" key="5">
    <source>
        <dbReference type="SAM" id="MobiDB-lite"/>
    </source>
</evidence>
<feature type="signal peptide" evidence="7">
    <location>
        <begin position="1"/>
        <end position="19"/>
    </location>
</feature>
<dbReference type="InterPro" id="IPR051694">
    <property type="entry name" value="Immunoregulatory_rcpt-like"/>
</dbReference>
<reference evidence="8" key="1">
    <citation type="submission" date="2022-10" db="EMBL/GenBank/DDBJ databases">
        <title>Tapping the CABI collections for fungal endophytes: first genome assemblies for Collariella, Neodidymelliopsis, Ascochyta clinopodiicola, Didymella pomorum, Didymosphaeria variabile, Neocosmospora piperis and Neocucurbitaria cava.</title>
        <authorList>
            <person name="Hill R."/>
        </authorList>
    </citation>
    <scope>NUCLEOTIDE SEQUENCE</scope>
    <source>
        <strain evidence="8">IMI 356814</strain>
    </source>
</reference>
<proteinExistence type="predicted"/>
<accession>A0A9W8YAR3</accession>
<evidence type="ECO:0000256" key="3">
    <source>
        <dbReference type="ARBA" id="ARBA00022989"/>
    </source>
</evidence>
<keyword evidence="3 6" id="KW-1133">Transmembrane helix</keyword>
<feature type="transmembrane region" description="Helical" evidence="6">
    <location>
        <begin position="289"/>
        <end position="307"/>
    </location>
</feature>
<comment type="caution">
    <text evidence="8">The sequence shown here is derived from an EMBL/GenBank/DDBJ whole genome shotgun (WGS) entry which is preliminary data.</text>
</comment>
<evidence type="ECO:0000313" key="8">
    <source>
        <dbReference type="EMBL" id="KAJ4372918.1"/>
    </source>
</evidence>
<feature type="chain" id="PRO_5040835013" evidence="7">
    <location>
        <begin position="20"/>
        <end position="534"/>
    </location>
</feature>
<evidence type="ECO:0000313" key="9">
    <source>
        <dbReference type="Proteomes" id="UP001140560"/>
    </source>
</evidence>
<organism evidence="8 9">
    <name type="scientific">Neocucurbitaria cava</name>
    <dbReference type="NCBI Taxonomy" id="798079"/>
    <lineage>
        <taxon>Eukaryota</taxon>
        <taxon>Fungi</taxon>
        <taxon>Dikarya</taxon>
        <taxon>Ascomycota</taxon>
        <taxon>Pezizomycotina</taxon>
        <taxon>Dothideomycetes</taxon>
        <taxon>Pleosporomycetidae</taxon>
        <taxon>Pleosporales</taxon>
        <taxon>Pleosporineae</taxon>
        <taxon>Cucurbitariaceae</taxon>
        <taxon>Neocucurbitaria</taxon>
    </lineage>
</organism>
<keyword evidence="7" id="KW-0732">Signal</keyword>
<feature type="transmembrane region" description="Helical" evidence="6">
    <location>
        <begin position="254"/>
        <end position="277"/>
    </location>
</feature>
<keyword evidence="9" id="KW-1185">Reference proteome</keyword>
<evidence type="ECO:0000256" key="7">
    <source>
        <dbReference type="SAM" id="SignalP"/>
    </source>
</evidence>
<evidence type="ECO:0000256" key="6">
    <source>
        <dbReference type="SAM" id="Phobius"/>
    </source>
</evidence>
<gene>
    <name evidence="8" type="ORF">N0V83_003209</name>
</gene>